<keyword evidence="4" id="KW-1185">Reference proteome</keyword>
<gene>
    <name evidence="3" type="ORF">B0X71_09300</name>
</gene>
<evidence type="ECO:0000313" key="3">
    <source>
        <dbReference type="EMBL" id="AQQ53255.1"/>
    </source>
</evidence>
<dbReference type="EMBL" id="CP019640">
    <property type="protein sequence ID" value="AQQ53255.1"/>
    <property type="molecule type" value="Genomic_DNA"/>
</dbReference>
<evidence type="ECO:0008006" key="5">
    <source>
        <dbReference type="Google" id="ProtNLM"/>
    </source>
</evidence>
<keyword evidence="2" id="KW-0812">Transmembrane</keyword>
<feature type="compositionally biased region" description="Basic and acidic residues" evidence="1">
    <location>
        <begin position="84"/>
        <end position="94"/>
    </location>
</feature>
<dbReference type="InterPro" id="IPR021682">
    <property type="entry name" value="DUF2933"/>
</dbReference>
<evidence type="ECO:0000256" key="1">
    <source>
        <dbReference type="SAM" id="MobiDB-lite"/>
    </source>
</evidence>
<organism evidence="3 4">
    <name type="scientific">Planococcus lenghuensis</name>
    <dbReference type="NCBI Taxonomy" id="2213202"/>
    <lineage>
        <taxon>Bacteria</taxon>
        <taxon>Bacillati</taxon>
        <taxon>Bacillota</taxon>
        <taxon>Bacilli</taxon>
        <taxon>Bacillales</taxon>
        <taxon>Caryophanaceae</taxon>
        <taxon>Planococcus</taxon>
    </lineage>
</organism>
<dbReference type="Proteomes" id="UP000188184">
    <property type="component" value="Chromosome"/>
</dbReference>
<protein>
    <recommendedName>
        <fullName evidence="5">DUF2933 domain-containing protein</fullName>
    </recommendedName>
</protein>
<proteinExistence type="predicted"/>
<sequence length="94" mass="10831">MEVECVNWEFLLLLACPLMMLFCMKGMFTGNKDKENKKEVQLPEKEGLQSIQLQMAELLEQNRKLTEEVNALKGSNSSGQKVIQLEKERERVNA</sequence>
<feature type="transmembrane region" description="Helical" evidence="2">
    <location>
        <begin position="6"/>
        <end position="28"/>
    </location>
</feature>
<feature type="region of interest" description="Disordered" evidence="1">
    <location>
        <begin position="73"/>
        <end position="94"/>
    </location>
</feature>
<evidence type="ECO:0000313" key="4">
    <source>
        <dbReference type="Proteomes" id="UP000188184"/>
    </source>
</evidence>
<reference evidence="3 4" key="1">
    <citation type="submission" date="2017-02" db="EMBL/GenBank/DDBJ databases">
        <title>The complete genomic sequence of a novel cold adapted crude oil-degrading bacterium Planococcus qaidamina Y42.</title>
        <authorList>
            <person name="Yang R."/>
        </authorList>
    </citation>
    <scope>NUCLEOTIDE SEQUENCE [LARGE SCALE GENOMIC DNA]</scope>
    <source>
        <strain evidence="3 4">Y42</strain>
    </source>
</reference>
<dbReference type="Pfam" id="PF11666">
    <property type="entry name" value="DUF2933"/>
    <property type="match status" value="1"/>
</dbReference>
<evidence type="ECO:0000256" key="2">
    <source>
        <dbReference type="SAM" id="Phobius"/>
    </source>
</evidence>
<dbReference type="AlphaFoldDB" id="A0A1Q2KYF6"/>
<name>A0A1Q2KYF6_9BACL</name>
<accession>A0A1Q2KYF6</accession>
<keyword evidence="2" id="KW-0472">Membrane</keyword>
<dbReference type="KEGG" id="pmar:B0X71_09300"/>
<keyword evidence="2" id="KW-1133">Transmembrane helix</keyword>